<dbReference type="InterPro" id="IPR012944">
    <property type="entry name" value="SusD_RagB_dom"/>
</dbReference>
<evidence type="ECO:0000256" key="1">
    <source>
        <dbReference type="ARBA" id="ARBA00004442"/>
    </source>
</evidence>
<sequence>MLNIKKYMIMACALLSLNGCDYLDYDHTTGKTKEEAYAYYENMNQLVAYVYTFLPSDLGSGYIMESATDNCIYTQENASIYYMTTGVWSPLKRVDDAWNYWTAIRSANSFLENFDPEVLKRFEYNENYDEIMEKSSKFPYEVRFLRAFYLFELAKRYGDIPLLTRTYAQDEINSVKQTPFDEVIAFIAEECSEIAPELPVNQSDFWGETGRITRGAALALKSRALLYAASELHNPDNDLTKWENAAKAAYEVMDLAVYELPKITDDPLYSNKGGNEIFKSKQLILERRNSSKTNNFEARNQPMGYPETSALGGNTPTQNLVDAFEMKDGTPFDWGNASHVANIYYDATGKQTRDPRLYLNVLTNGSTWLSEQVETFEGGKNKIQEGSTRTGYYLRKWMNPSVSLDPVKPNKIEHHYILFRYAEILLNYAEAMNEWLGPDAVDAAKGCPVSARAALNQVRTAATMDGVVATGQVDFREKVRNERRVELALEGHRFYDIRRWKIAEKDEVRNIYGVKIAKSGEDSFSYEKELLQTMYWENKMYLFPYPQNELYMNDNLVQNPGW</sequence>
<keyword evidence="3" id="KW-0732">Signal</keyword>
<evidence type="ECO:0000313" key="8">
    <source>
        <dbReference type="Proteomes" id="UP000196587"/>
    </source>
</evidence>
<comment type="similarity">
    <text evidence="2">Belongs to the SusD family.</text>
</comment>
<keyword evidence="4" id="KW-0472">Membrane</keyword>
<dbReference type="SUPFAM" id="SSF48452">
    <property type="entry name" value="TPR-like"/>
    <property type="match status" value="1"/>
</dbReference>
<keyword evidence="5" id="KW-0998">Cell outer membrane</keyword>
<evidence type="ECO:0000256" key="5">
    <source>
        <dbReference type="ARBA" id="ARBA00023237"/>
    </source>
</evidence>
<protein>
    <submittedName>
        <fullName evidence="7">RagB/SusD family nutrient uptake outer membrane protein</fullName>
    </submittedName>
</protein>
<evidence type="ECO:0000259" key="6">
    <source>
        <dbReference type="Pfam" id="PF07980"/>
    </source>
</evidence>
<gene>
    <name evidence="7" type="ORF">B5F24_08165</name>
</gene>
<dbReference type="EMBL" id="NFKE01000005">
    <property type="protein sequence ID" value="OUP34417.1"/>
    <property type="molecule type" value="Genomic_DNA"/>
</dbReference>
<evidence type="ECO:0000256" key="3">
    <source>
        <dbReference type="ARBA" id="ARBA00022729"/>
    </source>
</evidence>
<evidence type="ECO:0000256" key="4">
    <source>
        <dbReference type="ARBA" id="ARBA00023136"/>
    </source>
</evidence>
<name>A0A1Y4JPK9_9BACE</name>
<dbReference type="GO" id="GO:0009279">
    <property type="term" value="C:cell outer membrane"/>
    <property type="evidence" value="ECO:0007669"/>
    <property type="project" value="UniProtKB-SubCell"/>
</dbReference>
<comment type="caution">
    <text evidence="7">The sequence shown here is derived from an EMBL/GenBank/DDBJ whole genome shotgun (WGS) entry which is preliminary data.</text>
</comment>
<comment type="subcellular location">
    <subcellularLocation>
        <location evidence="1">Cell outer membrane</location>
    </subcellularLocation>
</comment>
<proteinExistence type="inferred from homology"/>
<feature type="domain" description="RagB/SusD" evidence="6">
    <location>
        <begin position="289"/>
        <end position="562"/>
    </location>
</feature>
<reference evidence="8" key="1">
    <citation type="submission" date="2017-04" db="EMBL/GenBank/DDBJ databases">
        <title>Function of individual gut microbiota members based on whole genome sequencing of pure cultures obtained from chicken caecum.</title>
        <authorList>
            <person name="Medvecky M."/>
            <person name="Cejkova D."/>
            <person name="Polansky O."/>
            <person name="Karasova D."/>
            <person name="Kubasova T."/>
            <person name="Cizek A."/>
            <person name="Rychlik I."/>
        </authorList>
    </citation>
    <scope>NUCLEOTIDE SEQUENCE [LARGE SCALE GENOMIC DNA]</scope>
    <source>
        <strain evidence="8">An189</strain>
    </source>
</reference>
<dbReference type="Pfam" id="PF07980">
    <property type="entry name" value="SusD_RagB"/>
    <property type="match status" value="1"/>
</dbReference>
<evidence type="ECO:0000313" key="7">
    <source>
        <dbReference type="EMBL" id="OUP34417.1"/>
    </source>
</evidence>
<organism evidence="7 8">
    <name type="scientific">Bacteroides clarus</name>
    <dbReference type="NCBI Taxonomy" id="626929"/>
    <lineage>
        <taxon>Bacteria</taxon>
        <taxon>Pseudomonadati</taxon>
        <taxon>Bacteroidota</taxon>
        <taxon>Bacteroidia</taxon>
        <taxon>Bacteroidales</taxon>
        <taxon>Bacteroidaceae</taxon>
        <taxon>Bacteroides</taxon>
    </lineage>
</organism>
<accession>A0A1Y4JPK9</accession>
<dbReference type="AlphaFoldDB" id="A0A1Y4JPK9"/>
<dbReference type="Gene3D" id="1.25.40.390">
    <property type="match status" value="1"/>
</dbReference>
<evidence type="ECO:0000256" key="2">
    <source>
        <dbReference type="ARBA" id="ARBA00006275"/>
    </source>
</evidence>
<dbReference type="RefSeq" id="WP_087412600.1">
    <property type="nucleotide sequence ID" value="NZ_CALIXP010000013.1"/>
</dbReference>
<dbReference type="Proteomes" id="UP000196587">
    <property type="component" value="Unassembled WGS sequence"/>
</dbReference>
<dbReference type="InterPro" id="IPR011990">
    <property type="entry name" value="TPR-like_helical_dom_sf"/>
</dbReference>